<organism evidence="7 8">
    <name type="scientific">Odynerus spinipes</name>
    <dbReference type="NCBI Taxonomy" id="1348599"/>
    <lineage>
        <taxon>Eukaryota</taxon>
        <taxon>Metazoa</taxon>
        <taxon>Ecdysozoa</taxon>
        <taxon>Arthropoda</taxon>
        <taxon>Hexapoda</taxon>
        <taxon>Insecta</taxon>
        <taxon>Pterygota</taxon>
        <taxon>Neoptera</taxon>
        <taxon>Endopterygota</taxon>
        <taxon>Hymenoptera</taxon>
        <taxon>Apocrita</taxon>
        <taxon>Aculeata</taxon>
        <taxon>Vespoidea</taxon>
        <taxon>Vespidae</taxon>
        <taxon>Eumeninae</taxon>
        <taxon>Odynerus</taxon>
    </lineage>
</organism>
<evidence type="ECO:0000256" key="2">
    <source>
        <dbReference type="ARBA" id="ARBA00022690"/>
    </source>
</evidence>
<evidence type="ECO:0000256" key="4">
    <source>
        <dbReference type="ARBA" id="ARBA00023157"/>
    </source>
</evidence>
<dbReference type="Proteomes" id="UP001258017">
    <property type="component" value="Unassembled WGS sequence"/>
</dbReference>
<sequence>MARICFVLLVIAAAVLFVDCKSPRRCSRNEQWTDCGTACPPTCEDPNPSICTEQCVIGCQCKPGYLRNANRRCVKESECFKS</sequence>
<feature type="domain" description="TIL" evidence="6">
    <location>
        <begin position="26"/>
        <end position="79"/>
    </location>
</feature>
<comment type="caution">
    <text evidence="7">The sequence shown here is derived from an EMBL/GenBank/DDBJ whole genome shotgun (WGS) entry which is preliminary data.</text>
</comment>
<dbReference type="InterPro" id="IPR051368">
    <property type="entry name" value="SerProtInhib-TIL_Domain"/>
</dbReference>
<accession>A0AAD9VIK8</accession>
<gene>
    <name evidence="7" type="ORF">KPH14_007292</name>
</gene>
<protein>
    <recommendedName>
        <fullName evidence="6">TIL domain-containing protein</fullName>
    </recommendedName>
</protein>
<keyword evidence="5" id="KW-0732">Signal</keyword>
<proteinExistence type="inferred from homology"/>
<reference evidence="7" key="2">
    <citation type="journal article" date="2023" name="Commun. Biol.">
        <title>Intrasexual cuticular hydrocarbon dimorphism in a wasp sheds light on hydrocarbon biosynthesis genes in Hymenoptera.</title>
        <authorList>
            <person name="Moris V.C."/>
            <person name="Podsiadlowski L."/>
            <person name="Martin S."/>
            <person name="Oeyen J.P."/>
            <person name="Donath A."/>
            <person name="Petersen M."/>
            <person name="Wilbrandt J."/>
            <person name="Misof B."/>
            <person name="Liedtke D."/>
            <person name="Thamm M."/>
            <person name="Scheiner R."/>
            <person name="Schmitt T."/>
            <person name="Niehuis O."/>
        </authorList>
    </citation>
    <scope>NUCLEOTIDE SEQUENCE</scope>
    <source>
        <strain evidence="7">GBR_01_08_01A</strain>
    </source>
</reference>
<keyword evidence="8" id="KW-1185">Reference proteome</keyword>
<dbReference type="EMBL" id="JAIFRP010004408">
    <property type="protein sequence ID" value="KAK2575929.1"/>
    <property type="molecule type" value="Genomic_DNA"/>
</dbReference>
<keyword evidence="4" id="KW-1015">Disulfide bond</keyword>
<dbReference type="GO" id="GO:0004867">
    <property type="term" value="F:serine-type endopeptidase inhibitor activity"/>
    <property type="evidence" value="ECO:0007669"/>
    <property type="project" value="UniProtKB-KW"/>
</dbReference>
<name>A0AAD9VIK8_9HYME</name>
<feature type="chain" id="PRO_5042146803" description="TIL domain-containing protein" evidence="5">
    <location>
        <begin position="21"/>
        <end position="82"/>
    </location>
</feature>
<evidence type="ECO:0000256" key="3">
    <source>
        <dbReference type="ARBA" id="ARBA00022900"/>
    </source>
</evidence>
<evidence type="ECO:0000256" key="5">
    <source>
        <dbReference type="SAM" id="SignalP"/>
    </source>
</evidence>
<dbReference type="Pfam" id="PF01826">
    <property type="entry name" value="TIL"/>
    <property type="match status" value="1"/>
</dbReference>
<dbReference type="FunFam" id="2.10.25.10:FF:000055">
    <property type="entry name" value="alpha-tectorin isoform X1"/>
    <property type="match status" value="1"/>
</dbReference>
<dbReference type="InterPro" id="IPR002919">
    <property type="entry name" value="TIL_dom"/>
</dbReference>
<evidence type="ECO:0000259" key="6">
    <source>
        <dbReference type="Pfam" id="PF01826"/>
    </source>
</evidence>
<evidence type="ECO:0000313" key="7">
    <source>
        <dbReference type="EMBL" id="KAK2575929.1"/>
    </source>
</evidence>
<dbReference type="CDD" id="cd19941">
    <property type="entry name" value="TIL"/>
    <property type="match status" value="1"/>
</dbReference>
<keyword evidence="3" id="KW-0722">Serine protease inhibitor</keyword>
<dbReference type="AlphaFoldDB" id="A0AAD9VIK8"/>
<dbReference type="PANTHER" id="PTHR23259">
    <property type="entry name" value="RIDDLE"/>
    <property type="match status" value="1"/>
</dbReference>
<reference evidence="7" key="1">
    <citation type="submission" date="2021-08" db="EMBL/GenBank/DDBJ databases">
        <authorList>
            <person name="Misof B."/>
            <person name="Oliver O."/>
            <person name="Podsiadlowski L."/>
            <person name="Donath A."/>
            <person name="Peters R."/>
            <person name="Mayer C."/>
            <person name="Rust J."/>
            <person name="Gunkel S."/>
            <person name="Lesny P."/>
            <person name="Martin S."/>
            <person name="Oeyen J.P."/>
            <person name="Petersen M."/>
            <person name="Panagiotis P."/>
            <person name="Wilbrandt J."/>
            <person name="Tanja T."/>
        </authorList>
    </citation>
    <scope>NUCLEOTIDE SEQUENCE</scope>
    <source>
        <strain evidence="7">GBR_01_08_01A</strain>
        <tissue evidence="7">Thorax + abdomen</tissue>
    </source>
</reference>
<dbReference type="InterPro" id="IPR036084">
    <property type="entry name" value="Ser_inhib-like_sf"/>
</dbReference>
<comment type="similarity">
    <text evidence="1">Belongs to the serine protease inhibitor-like (TIL domain-containing) family.</text>
</comment>
<dbReference type="SUPFAM" id="SSF57567">
    <property type="entry name" value="Serine protease inhibitors"/>
    <property type="match status" value="1"/>
</dbReference>
<feature type="signal peptide" evidence="5">
    <location>
        <begin position="1"/>
        <end position="20"/>
    </location>
</feature>
<keyword evidence="2" id="KW-0646">Protease inhibitor</keyword>
<dbReference type="PANTHER" id="PTHR23259:SF70">
    <property type="entry name" value="ACCESSORY GLAND PROTEIN ACP62F-RELATED"/>
    <property type="match status" value="1"/>
</dbReference>
<dbReference type="Gene3D" id="2.10.25.10">
    <property type="entry name" value="Laminin"/>
    <property type="match status" value="1"/>
</dbReference>
<evidence type="ECO:0000313" key="8">
    <source>
        <dbReference type="Proteomes" id="UP001258017"/>
    </source>
</evidence>
<evidence type="ECO:0000256" key="1">
    <source>
        <dbReference type="ARBA" id="ARBA00007611"/>
    </source>
</evidence>